<dbReference type="EMBL" id="JAVHJL010000013">
    <property type="protein sequence ID" value="KAK6495276.1"/>
    <property type="molecule type" value="Genomic_DNA"/>
</dbReference>
<dbReference type="Proteomes" id="UP001370758">
    <property type="component" value="Unassembled WGS sequence"/>
</dbReference>
<feature type="chain" id="PRO_5043463104" evidence="1">
    <location>
        <begin position="21"/>
        <end position="92"/>
    </location>
</feature>
<proteinExistence type="predicted"/>
<sequence length="92" mass="9672">MQLAAVLLFPLLALTAGAAAYDGINAPTQVILESTPTALENGCVMTDIKDGNCDVFDCRANGGKCVNVKRCQIVDNKGKALWPCLGCRCVKA</sequence>
<evidence type="ECO:0000313" key="2">
    <source>
        <dbReference type="EMBL" id="KAK6495276.1"/>
    </source>
</evidence>
<organism evidence="2 3">
    <name type="scientific">Arthrobotrys musiformis</name>
    <dbReference type="NCBI Taxonomy" id="47236"/>
    <lineage>
        <taxon>Eukaryota</taxon>
        <taxon>Fungi</taxon>
        <taxon>Dikarya</taxon>
        <taxon>Ascomycota</taxon>
        <taxon>Pezizomycotina</taxon>
        <taxon>Orbiliomycetes</taxon>
        <taxon>Orbiliales</taxon>
        <taxon>Orbiliaceae</taxon>
        <taxon>Arthrobotrys</taxon>
    </lineage>
</organism>
<gene>
    <name evidence="2" type="ORF">TWF481_003303</name>
</gene>
<evidence type="ECO:0000313" key="3">
    <source>
        <dbReference type="Proteomes" id="UP001370758"/>
    </source>
</evidence>
<dbReference type="AlphaFoldDB" id="A0AAV9VSF1"/>
<feature type="signal peptide" evidence="1">
    <location>
        <begin position="1"/>
        <end position="20"/>
    </location>
</feature>
<comment type="caution">
    <text evidence="2">The sequence shown here is derived from an EMBL/GenBank/DDBJ whole genome shotgun (WGS) entry which is preliminary data.</text>
</comment>
<name>A0AAV9VSF1_9PEZI</name>
<keyword evidence="3" id="KW-1185">Reference proteome</keyword>
<evidence type="ECO:0000256" key="1">
    <source>
        <dbReference type="SAM" id="SignalP"/>
    </source>
</evidence>
<accession>A0AAV9VSF1</accession>
<protein>
    <submittedName>
        <fullName evidence="2">Uncharacterized protein</fullName>
    </submittedName>
</protein>
<keyword evidence="1" id="KW-0732">Signal</keyword>
<reference evidence="2 3" key="1">
    <citation type="submission" date="2023-08" db="EMBL/GenBank/DDBJ databases">
        <authorList>
            <person name="Palmer J.M."/>
        </authorList>
    </citation>
    <scope>NUCLEOTIDE SEQUENCE [LARGE SCALE GENOMIC DNA]</scope>
    <source>
        <strain evidence="2 3">TWF481</strain>
    </source>
</reference>